<keyword evidence="3" id="KW-1185">Reference proteome</keyword>
<dbReference type="Proteomes" id="UP000721954">
    <property type="component" value="Unassembled WGS sequence"/>
</dbReference>
<evidence type="ECO:0000313" key="2">
    <source>
        <dbReference type="EMBL" id="MBO8197462.1"/>
    </source>
</evidence>
<dbReference type="EMBL" id="JAFFZM010000002">
    <property type="protein sequence ID" value="MBO8197462.1"/>
    <property type="molecule type" value="Genomic_DNA"/>
</dbReference>
<protein>
    <submittedName>
        <fullName evidence="2">NADP-dependent oxidoreductase</fullName>
    </submittedName>
</protein>
<comment type="caution">
    <text evidence="2">The sequence shown here is derived from an EMBL/GenBank/DDBJ whole genome shotgun (WGS) entry which is preliminary data.</text>
</comment>
<dbReference type="InterPro" id="IPR052733">
    <property type="entry name" value="Chloroplast_QOR"/>
</dbReference>
<reference evidence="2 3" key="1">
    <citation type="submission" date="2021-02" db="EMBL/GenBank/DDBJ databases">
        <title>Streptomyces spirodelae sp. nov., isolated from duckweed.</title>
        <authorList>
            <person name="Saimee Y."/>
            <person name="Duangmal K."/>
        </authorList>
    </citation>
    <scope>NUCLEOTIDE SEQUENCE [LARGE SCALE GENOMIC DNA]</scope>
    <source>
        <strain evidence="2 3">DSM 42105</strain>
    </source>
</reference>
<name>A0ABS3XPZ2_9ACTN</name>
<organism evidence="2 3">
    <name type="scientific">Streptomyces smyrnaeus</name>
    <dbReference type="NCBI Taxonomy" id="1387713"/>
    <lineage>
        <taxon>Bacteria</taxon>
        <taxon>Bacillati</taxon>
        <taxon>Actinomycetota</taxon>
        <taxon>Actinomycetes</taxon>
        <taxon>Kitasatosporales</taxon>
        <taxon>Streptomycetaceae</taxon>
        <taxon>Streptomyces</taxon>
    </lineage>
</organism>
<dbReference type="Gene3D" id="3.90.180.10">
    <property type="entry name" value="Medium-chain alcohol dehydrogenases, catalytic domain"/>
    <property type="match status" value="1"/>
</dbReference>
<feature type="domain" description="Enoyl reductase (ER)" evidence="1">
    <location>
        <begin position="10"/>
        <end position="342"/>
    </location>
</feature>
<dbReference type="InterPro" id="IPR020843">
    <property type="entry name" value="ER"/>
</dbReference>
<dbReference type="Gene3D" id="3.40.50.720">
    <property type="entry name" value="NAD(P)-binding Rossmann-like Domain"/>
    <property type="match status" value="1"/>
</dbReference>
<dbReference type="InterPro" id="IPR013154">
    <property type="entry name" value="ADH-like_N"/>
</dbReference>
<dbReference type="PANTHER" id="PTHR44013">
    <property type="entry name" value="ZINC-TYPE ALCOHOL DEHYDROGENASE-LIKE PROTEIN C16A3.02C"/>
    <property type="match status" value="1"/>
</dbReference>
<sequence>MKAVRYHSYGGSDVLIYEEADRPVAGEGEVVVLVAGTSYNDADSGLRAGLRQDLLPLAFPHIPGLDLAGVITEVGEGVPDWSVGDTVVALLPADAPGAAAEYVAAPAEALAPAPRTVDLADAAALPLVGLTAWQALFENADLKPGQSILINGAGSAVGGYAVQLAVQTGATVTATAGARSRDRIRSYGADRIVEYAVTPVVQVLAGQHFDVVLQLAPAGPEENARLVDLVADGGAFVSVTTPGPPDTGRGVRTVHVFARSDATQLAELVARVDAGELAIEVAERLPLVDLPAVHARAAGRFARIAELAAQVEGGDLAERLRADQAVVRAPAAAGELVGKTVLIPMSSASDTPRH</sequence>
<dbReference type="GeneID" id="96257739"/>
<dbReference type="RefSeq" id="WP_209209314.1">
    <property type="nucleotide sequence ID" value="NZ_JAFFZM010000002.1"/>
</dbReference>
<dbReference type="SUPFAM" id="SSF51735">
    <property type="entry name" value="NAD(P)-binding Rossmann-fold domains"/>
    <property type="match status" value="1"/>
</dbReference>
<dbReference type="InterPro" id="IPR036291">
    <property type="entry name" value="NAD(P)-bd_dom_sf"/>
</dbReference>
<dbReference type="PANTHER" id="PTHR44013:SF1">
    <property type="entry name" value="ZINC-TYPE ALCOHOL DEHYDROGENASE-LIKE PROTEIN C16A3.02C"/>
    <property type="match status" value="1"/>
</dbReference>
<evidence type="ECO:0000313" key="3">
    <source>
        <dbReference type="Proteomes" id="UP000721954"/>
    </source>
</evidence>
<dbReference type="InterPro" id="IPR011032">
    <property type="entry name" value="GroES-like_sf"/>
</dbReference>
<dbReference type="CDD" id="cd05289">
    <property type="entry name" value="MDR_like_2"/>
    <property type="match status" value="1"/>
</dbReference>
<accession>A0ABS3XPZ2</accession>
<gene>
    <name evidence="2" type="ORF">JW613_03915</name>
</gene>
<dbReference type="Pfam" id="PF08240">
    <property type="entry name" value="ADH_N"/>
    <property type="match status" value="1"/>
</dbReference>
<dbReference type="SUPFAM" id="SSF50129">
    <property type="entry name" value="GroES-like"/>
    <property type="match status" value="1"/>
</dbReference>
<dbReference type="Pfam" id="PF13602">
    <property type="entry name" value="ADH_zinc_N_2"/>
    <property type="match status" value="1"/>
</dbReference>
<dbReference type="SMART" id="SM00829">
    <property type="entry name" value="PKS_ER"/>
    <property type="match status" value="1"/>
</dbReference>
<evidence type="ECO:0000259" key="1">
    <source>
        <dbReference type="SMART" id="SM00829"/>
    </source>
</evidence>
<proteinExistence type="predicted"/>